<sequence length="313" mass="35061">MSAPYSYEQINAHVSPVTPSVMHTKGNSLSYYFRKYLFLEAVSMVRWTLPETWPSNRLQYLVFGSGGVTVFNTDRYGLVYDRMGLTGINIFYNPTHSIISNPFIKGSPYLQIGKQCEIINLQPDYRGMVDIVAYYGDMMALAAQTIQSNLINSRLAYVFAAGNKAGAESFKKMFDEIMQGDPAVFVDSSLLKAPKNGASGQAPWMHFATDLKGNFITNELLTALKTIKALFDTEVGIPNTNTSKKERMLTDEVNSNNVETAAKASLWLDSLQRGCGRVHKLFGIDKSTLWVDWRFPPDTNTQEVNNDARDLEL</sequence>
<dbReference type="InterPro" id="IPR008016">
    <property type="entry name" value="Gp10"/>
</dbReference>
<reference evidence="1" key="1">
    <citation type="journal article" date="2021" name="Proc. Natl. Acad. Sci. U.S.A.">
        <title>A Catalog of Tens of Thousands of Viruses from Human Metagenomes Reveals Hidden Associations with Chronic Diseases.</title>
        <authorList>
            <person name="Tisza M.J."/>
            <person name="Buck C.B."/>
        </authorList>
    </citation>
    <scope>NUCLEOTIDE SEQUENCE</scope>
    <source>
        <strain evidence="1">CtxAI8</strain>
    </source>
</reference>
<name>A0A8S5RM39_9VIRU</name>
<accession>A0A8S5RM39</accession>
<dbReference type="InterPro" id="IPR036199">
    <property type="entry name" value="Gp10_sf"/>
</dbReference>
<dbReference type="Pfam" id="PF05352">
    <property type="entry name" value="Phage_connector"/>
    <property type="match status" value="1"/>
</dbReference>
<protein>
    <submittedName>
        <fullName evidence="1">Upper collar protein</fullName>
    </submittedName>
</protein>
<dbReference type="EMBL" id="BK059117">
    <property type="protein sequence ID" value="DAE32133.1"/>
    <property type="molecule type" value="Genomic_DNA"/>
</dbReference>
<dbReference type="SUPFAM" id="SSF56826">
    <property type="entry name" value="Upper collar protein gp10 (connector protein)"/>
    <property type="match status" value="1"/>
</dbReference>
<dbReference type="Gene3D" id="2.40.500.10">
    <property type="entry name" value="Upper collar protein gp10 (connector protein)"/>
    <property type="match status" value="1"/>
</dbReference>
<proteinExistence type="predicted"/>
<organism evidence="1">
    <name type="scientific">virus sp. ctxAI8</name>
    <dbReference type="NCBI Taxonomy" id="2825829"/>
    <lineage>
        <taxon>Viruses</taxon>
    </lineage>
</organism>
<evidence type="ECO:0000313" key="1">
    <source>
        <dbReference type="EMBL" id="DAE32133.1"/>
    </source>
</evidence>